<name>A0A0M7ANK1_9HYPH</name>
<protein>
    <submittedName>
        <fullName evidence="2">Subtilase family protein</fullName>
    </submittedName>
</protein>
<keyword evidence="3" id="KW-1185">Reference proteome</keyword>
<evidence type="ECO:0000313" key="3">
    <source>
        <dbReference type="Proteomes" id="UP000049983"/>
    </source>
</evidence>
<dbReference type="AlphaFoldDB" id="A0A0M7ANK1"/>
<dbReference type="GO" id="GO:0004252">
    <property type="term" value="F:serine-type endopeptidase activity"/>
    <property type="evidence" value="ECO:0007669"/>
    <property type="project" value="InterPro"/>
</dbReference>
<feature type="region of interest" description="Disordered" evidence="1">
    <location>
        <begin position="609"/>
        <end position="643"/>
    </location>
</feature>
<dbReference type="GO" id="GO:0006508">
    <property type="term" value="P:proteolysis"/>
    <property type="evidence" value="ECO:0007669"/>
    <property type="project" value="InterPro"/>
</dbReference>
<dbReference type="SUPFAM" id="SSF52743">
    <property type="entry name" value="Subtilisin-like"/>
    <property type="match status" value="1"/>
</dbReference>
<dbReference type="RefSeq" id="WP_055117611.1">
    <property type="nucleotide sequence ID" value="NZ_CXWA01000004.1"/>
</dbReference>
<organism evidence="2 3">
    <name type="scientific">Roseibium album</name>
    <dbReference type="NCBI Taxonomy" id="311410"/>
    <lineage>
        <taxon>Bacteria</taxon>
        <taxon>Pseudomonadati</taxon>
        <taxon>Pseudomonadota</taxon>
        <taxon>Alphaproteobacteria</taxon>
        <taxon>Hyphomicrobiales</taxon>
        <taxon>Stappiaceae</taxon>
        <taxon>Roseibium</taxon>
    </lineage>
</organism>
<dbReference type="EMBL" id="CXWC01000013">
    <property type="protein sequence ID" value="CTQ77138.1"/>
    <property type="molecule type" value="Genomic_DNA"/>
</dbReference>
<feature type="region of interest" description="Disordered" evidence="1">
    <location>
        <begin position="697"/>
        <end position="716"/>
    </location>
</feature>
<dbReference type="Gene3D" id="3.40.50.200">
    <property type="entry name" value="Peptidase S8/S53 domain"/>
    <property type="match status" value="1"/>
</dbReference>
<dbReference type="InterPro" id="IPR036852">
    <property type="entry name" value="Peptidase_S8/S53_dom_sf"/>
</dbReference>
<reference evidence="3" key="1">
    <citation type="submission" date="2015-07" db="EMBL/GenBank/DDBJ databases">
        <authorList>
            <person name="Rodrigo-Torres Lidia"/>
            <person name="Arahal R.David."/>
        </authorList>
    </citation>
    <scope>NUCLEOTIDE SEQUENCE [LARGE SCALE GENOMIC DNA]</scope>
    <source>
        <strain evidence="3">CECT 5096</strain>
    </source>
</reference>
<dbReference type="GeneID" id="97672290"/>
<proteinExistence type="predicted"/>
<dbReference type="STRING" id="311410.LA5095_03739"/>
<evidence type="ECO:0000256" key="1">
    <source>
        <dbReference type="SAM" id="MobiDB-lite"/>
    </source>
</evidence>
<dbReference type="Proteomes" id="UP000049983">
    <property type="component" value="Unassembled WGS sequence"/>
</dbReference>
<dbReference type="Gene3D" id="2.60.120.1290">
    <property type="match status" value="1"/>
</dbReference>
<sequence length="735" mass="79461">MVFTWNEFDAGDIVLNPSADFRVNTVSRSIAADLAIPEDEIWWLIAANPAKRDKDSDGYYSLDEIWDLSKKLGLGDDPKKFLLIPPEYPEEVRGVSAPPVISLYARRNYINAVNDNAVKERGAETGIAWFEVGPAFQKDDIVMQEVPFNFDPGPPIKLPKGSTVVAVIDNGMAVGHELFRRFDAGETVSRVQFYWNMDGVQYDTSNLPPGTEPSTVGNAWTGKGLSDHLNANIHNGLLDDAAFYNSIGATDWSSRPHTPVAHRLSHGTHVMGLAAGYPANSAKSIDEAAKRPIIAVNLRTSDVEDPSGNLFALWLEQALFYILGRHKRFVIDDPPGEVPPLVINFSFGNYAGPHDGTGIVETKIRDVLLKAEEKCFRCECVLPAGNGNENRCHARIEISGDTHRSKVLDWRVQPSDRSMSAVQIWLDTENKVAPDYATLTVEGPGGIAPASVPTHHPVSWQELVTGAGERIGLVYFLGAGIGPFKRGHFGVLLYATDSPADVGPFAPSGSWQLKLEAPQASGDVGAKAWVIRDETLPGFPVFGRQSYFDDPEYERFYQPGTDIFHLDRPLIGGPLGYDPNMTSAYVRRQGTLSGFASGDKPVVIGGFRSTTPEKDSPMALYSASGPTNNPNKTGPDASARSDDSLVLPGVLSAGSASGSYVAMPGTSVSAPQVTRWIACKLADGHPADPQAVHDAADGMDPATNPRKPPAIRSGGGRMLDLPILFGLSRWPDPPT</sequence>
<accession>A0A0M7ANK1</accession>
<gene>
    <name evidence="2" type="ORF">LA5096_05021</name>
</gene>
<evidence type="ECO:0000313" key="2">
    <source>
        <dbReference type="EMBL" id="CTQ77138.1"/>
    </source>
</evidence>
<dbReference type="OrthoDB" id="8010691at2"/>